<evidence type="ECO:0000313" key="3">
    <source>
        <dbReference type="EMBL" id="CAG7733863.1"/>
    </source>
</evidence>
<sequence>MAAQYAAELASTMTLTPSSTSACSTSSESSNLSNCSSTSGTTPADAHYQHVLTQLRELWLEERMKLYPLPSSQCTCGDNVSGRGMGFKSSTASTPAATTPNGQPECIMTLIHNSSFAAPRSVPCLASHKNNKGNLNQASPENSSHQTPHHQYLQHVIISNQFGQSPGHSSKSSHSNGVKQNYIPGIYLVIFVFLANLCAHFHPFLIKLSFHLIKYFV</sequence>
<evidence type="ECO:0000256" key="1">
    <source>
        <dbReference type="SAM" id="MobiDB-lite"/>
    </source>
</evidence>
<feature type="region of interest" description="Disordered" evidence="1">
    <location>
        <begin position="129"/>
        <end position="149"/>
    </location>
</feature>
<dbReference type="AlphaFoldDB" id="A0A8J2P0M6"/>
<name>A0A8J2P0M6_9HEXA</name>
<keyword evidence="2" id="KW-0812">Transmembrane</keyword>
<organism evidence="3 4">
    <name type="scientific">Allacma fusca</name>
    <dbReference type="NCBI Taxonomy" id="39272"/>
    <lineage>
        <taxon>Eukaryota</taxon>
        <taxon>Metazoa</taxon>
        <taxon>Ecdysozoa</taxon>
        <taxon>Arthropoda</taxon>
        <taxon>Hexapoda</taxon>
        <taxon>Collembola</taxon>
        <taxon>Symphypleona</taxon>
        <taxon>Sminthuridae</taxon>
        <taxon>Allacma</taxon>
    </lineage>
</organism>
<feature type="transmembrane region" description="Helical" evidence="2">
    <location>
        <begin position="185"/>
        <end position="206"/>
    </location>
</feature>
<keyword evidence="2" id="KW-1133">Transmembrane helix</keyword>
<evidence type="ECO:0000313" key="4">
    <source>
        <dbReference type="Proteomes" id="UP000708208"/>
    </source>
</evidence>
<accession>A0A8J2P0M6</accession>
<reference evidence="3" key="1">
    <citation type="submission" date="2021-06" db="EMBL/GenBank/DDBJ databases">
        <authorList>
            <person name="Hodson N. C."/>
            <person name="Mongue J. A."/>
            <person name="Jaron S. K."/>
        </authorList>
    </citation>
    <scope>NUCLEOTIDE SEQUENCE</scope>
</reference>
<feature type="compositionally biased region" description="Polar residues" evidence="1">
    <location>
        <begin position="132"/>
        <end position="146"/>
    </location>
</feature>
<protein>
    <submittedName>
        <fullName evidence="3">Uncharacterized protein</fullName>
    </submittedName>
</protein>
<evidence type="ECO:0000256" key="2">
    <source>
        <dbReference type="SAM" id="Phobius"/>
    </source>
</evidence>
<feature type="region of interest" description="Disordered" evidence="1">
    <location>
        <begin position="16"/>
        <end position="43"/>
    </location>
</feature>
<keyword evidence="4" id="KW-1185">Reference proteome</keyword>
<keyword evidence="2" id="KW-0472">Membrane</keyword>
<dbReference type="Proteomes" id="UP000708208">
    <property type="component" value="Unassembled WGS sequence"/>
</dbReference>
<comment type="caution">
    <text evidence="3">The sequence shown here is derived from an EMBL/GenBank/DDBJ whole genome shotgun (WGS) entry which is preliminary data.</text>
</comment>
<feature type="compositionally biased region" description="Low complexity" evidence="1">
    <location>
        <begin position="16"/>
        <end position="42"/>
    </location>
</feature>
<gene>
    <name evidence="3" type="ORF">AFUS01_LOCUS22284</name>
</gene>
<dbReference type="EMBL" id="CAJVCH010258110">
    <property type="protein sequence ID" value="CAG7733863.1"/>
    <property type="molecule type" value="Genomic_DNA"/>
</dbReference>
<proteinExistence type="predicted"/>